<feature type="domain" description="Glycosyltransferase 2-like" evidence="1">
    <location>
        <begin position="31"/>
        <end position="161"/>
    </location>
</feature>
<name>A0ABX2XEJ4_9FLAO</name>
<reference evidence="3" key="1">
    <citation type="submission" date="2016-03" db="EMBL/GenBank/DDBJ databases">
        <title>Draft genome sequence of Paenibacillus glacialis DSM 22343.</title>
        <authorList>
            <person name="Shin S.-K."/>
            <person name="Yi H."/>
        </authorList>
    </citation>
    <scope>NUCLEOTIDE SEQUENCE [LARGE SCALE GENOMIC DNA]</scope>
    <source>
        <strain evidence="3">CCUG 60099</strain>
    </source>
</reference>
<comment type="caution">
    <text evidence="2">The sequence shown here is derived from an EMBL/GenBank/DDBJ whole genome shotgun (WGS) entry which is preliminary data.</text>
</comment>
<protein>
    <recommendedName>
        <fullName evidence="1">Glycosyltransferase 2-like domain-containing protein</fullName>
    </recommendedName>
</protein>
<dbReference type="EMBL" id="LVEN01000042">
    <property type="protein sequence ID" value="OCB70590.1"/>
    <property type="molecule type" value="Genomic_DNA"/>
</dbReference>
<dbReference type="SUPFAM" id="SSF53448">
    <property type="entry name" value="Nucleotide-diphospho-sugar transferases"/>
    <property type="match status" value="1"/>
</dbReference>
<dbReference type="CDD" id="cd00761">
    <property type="entry name" value="Glyco_tranf_GTA_type"/>
    <property type="match status" value="1"/>
</dbReference>
<evidence type="ECO:0000313" key="2">
    <source>
        <dbReference type="EMBL" id="OCB70590.1"/>
    </source>
</evidence>
<dbReference type="RefSeq" id="WP_065450907.1">
    <property type="nucleotide sequence ID" value="NZ_LVEN01000042.1"/>
</dbReference>
<dbReference type="Pfam" id="PF00535">
    <property type="entry name" value="Glycos_transf_2"/>
    <property type="match status" value="1"/>
</dbReference>
<evidence type="ECO:0000259" key="1">
    <source>
        <dbReference type="Pfam" id="PF00535"/>
    </source>
</evidence>
<sequence>MRIGSNPNKEINQEQSFYIHQIIVPVYIPNEEGYFLDALKILKICLNSLFNTIHERTFVTIVNNGSCANVVEYLNQLFEENKIKELIHTDNIGKINAVFKGLSGNNIELVTITDADVMFFADWQSQTVNVFSKIPKAGVVGIVPQFKMYTSHCGNVIFDNLFNKNLKFLPVKNQEALIHFYDSIGWDRNYNQDYLKYALGLIYDDVQCFVGSGHFVATYKKDAFEELFSFIGGRKAAGIGETYIDNKPLEKGYWRLTTYDNYACHMGNVYEDWMKNIATNTTTVNFSNLNFIKCKKISAASYYLKNKVFVKILAAKEISRLFIKWKKLPKEMVKKY</sequence>
<gene>
    <name evidence="2" type="ORF">FLP_18105</name>
</gene>
<dbReference type="InterPro" id="IPR029044">
    <property type="entry name" value="Nucleotide-diphossugar_trans"/>
</dbReference>
<dbReference type="Proteomes" id="UP000093343">
    <property type="component" value="Unassembled WGS sequence"/>
</dbReference>
<evidence type="ECO:0000313" key="3">
    <source>
        <dbReference type="Proteomes" id="UP000093343"/>
    </source>
</evidence>
<dbReference type="InterPro" id="IPR001173">
    <property type="entry name" value="Glyco_trans_2-like"/>
</dbReference>
<organism evidence="2 3">
    <name type="scientific">Flavobacterium piscis</name>
    <dbReference type="NCBI Taxonomy" id="1114874"/>
    <lineage>
        <taxon>Bacteria</taxon>
        <taxon>Pseudomonadati</taxon>
        <taxon>Bacteroidota</taxon>
        <taxon>Flavobacteriia</taxon>
        <taxon>Flavobacteriales</taxon>
        <taxon>Flavobacteriaceae</taxon>
        <taxon>Flavobacterium</taxon>
    </lineage>
</organism>
<keyword evidence="3" id="KW-1185">Reference proteome</keyword>
<dbReference type="Gene3D" id="3.90.550.10">
    <property type="entry name" value="Spore Coat Polysaccharide Biosynthesis Protein SpsA, Chain A"/>
    <property type="match status" value="1"/>
</dbReference>
<accession>A0ABX2XEJ4</accession>
<proteinExistence type="predicted"/>